<feature type="compositionally biased region" description="Basic and acidic residues" evidence="9">
    <location>
        <begin position="1"/>
        <end position="11"/>
    </location>
</feature>
<dbReference type="InterPro" id="IPR043044">
    <property type="entry name" value="TPA1/Ofd1_C"/>
</dbReference>
<keyword evidence="6" id="KW-0560">Oxidoreductase</keyword>
<dbReference type="InterPro" id="IPR051842">
    <property type="entry name" value="uS12_prolyl_hydroxylase"/>
</dbReference>
<dbReference type="InterPro" id="IPR006620">
    <property type="entry name" value="Pro_4_hyd_alph"/>
</dbReference>
<sequence>MAEPAAKKQKSDSSTSSTNKTAIEDVSEYFSDGLFAPSSAQDYRAAYKQSSPYKHAVIPKLFEEKLLLKAREELLKLSFKEKETDIYKITQSGDFSNIHLLPEDERAELPTLLTLRNMLYSAQFRRFLREVTGCGPLSGVKTDMSTNNYGSGCHLLNHDDVIGTRRISFILYLPLPEPAWEPQFGGALELYPLSSPPTNPTTPAPKPSVSIPPSFNQFAFFEVQPGHSFHSVEEVAFHPKLQHKSVSGGVGQRISISGWFHRPVPEEEEYEGAQPELTKSSLEQLYAAALRPLTSYGDSEKAPSYIPEKLDDEEVNELQQLVNPMYLDIKTIELLQSKFLEDSHVLLTDFLKEDIANALHEQIKRRDQVDSVARSKRVEKNNYGTSYKIPSHTTGEDNDWKLVGPPHIQRYVSLTRHDNDDLFARVNRLFASKPFRALLSILTSSIPETHLIESRRFRPGLDYTLARGEKSTSETSRLDVGLNLTDNDDIWQSGAVGGWDVWLNGEEDSDEATYGDSGDGDEDAPLLSLPPHFNRLHIVLRDAGLLHFVKYVSTRAMNSRWDVTGEWVTRFL</sequence>
<organism evidence="11 12">
    <name type="scientific">Wallemia ichthyophaga</name>
    <dbReference type="NCBI Taxonomy" id="245174"/>
    <lineage>
        <taxon>Eukaryota</taxon>
        <taxon>Fungi</taxon>
        <taxon>Dikarya</taxon>
        <taxon>Basidiomycota</taxon>
        <taxon>Wallemiomycotina</taxon>
        <taxon>Wallemiomycetes</taxon>
        <taxon>Wallemiales</taxon>
        <taxon>Wallemiaceae</taxon>
        <taxon>Wallemia</taxon>
    </lineage>
</organism>
<feature type="region of interest" description="Disordered" evidence="9">
    <location>
        <begin position="1"/>
        <end position="20"/>
    </location>
</feature>
<dbReference type="Pfam" id="PF10637">
    <property type="entry name" value="Ofd1_CTDD"/>
    <property type="match status" value="1"/>
</dbReference>
<dbReference type="InterPro" id="IPR005123">
    <property type="entry name" value="Oxoglu/Fe-dep_dioxygenase_dom"/>
</dbReference>
<dbReference type="GO" id="GO:0031418">
    <property type="term" value="F:L-ascorbic acid binding"/>
    <property type="evidence" value="ECO:0007669"/>
    <property type="project" value="UniProtKB-KW"/>
</dbReference>
<keyword evidence="5" id="KW-0223">Dioxygenase</keyword>
<proteinExistence type="inferred from homology"/>
<feature type="domain" description="Fe2OG dioxygenase" evidence="10">
    <location>
        <begin position="140"/>
        <end position="262"/>
    </location>
</feature>
<dbReference type="GO" id="GO:0005506">
    <property type="term" value="F:iron ion binding"/>
    <property type="evidence" value="ECO:0007669"/>
    <property type="project" value="InterPro"/>
</dbReference>
<dbReference type="Proteomes" id="UP000306954">
    <property type="component" value="Unassembled WGS sequence"/>
</dbReference>
<dbReference type="PANTHER" id="PTHR12117:SF0">
    <property type="entry name" value="PROLYL 3-HYDROXYLASE OGFOD1"/>
    <property type="match status" value="1"/>
</dbReference>
<dbReference type="Gene3D" id="2.60.120.620">
    <property type="entry name" value="q2cbj1_9rhob like domain"/>
    <property type="match status" value="1"/>
</dbReference>
<accession>A0A4T0H509</accession>
<evidence type="ECO:0000259" key="10">
    <source>
        <dbReference type="PROSITE" id="PS51471"/>
    </source>
</evidence>
<comment type="caution">
    <text evidence="11">The sequence shown here is derived from an EMBL/GenBank/DDBJ whole genome shotgun (WGS) entry which is preliminary data.</text>
</comment>
<dbReference type="EMBL" id="SPOF01000052">
    <property type="protein sequence ID" value="TIB08755.1"/>
    <property type="molecule type" value="Genomic_DNA"/>
</dbReference>
<evidence type="ECO:0000256" key="6">
    <source>
        <dbReference type="ARBA" id="ARBA00023002"/>
    </source>
</evidence>
<evidence type="ECO:0000313" key="12">
    <source>
        <dbReference type="Proteomes" id="UP000306954"/>
    </source>
</evidence>
<dbReference type="InterPro" id="IPR019601">
    <property type="entry name" value="Oxoglutarate/Fe-dep_Oase_C"/>
</dbReference>
<dbReference type="GO" id="GO:0005737">
    <property type="term" value="C:cytoplasm"/>
    <property type="evidence" value="ECO:0007669"/>
    <property type="project" value="TreeGrafter"/>
</dbReference>
<evidence type="ECO:0000256" key="2">
    <source>
        <dbReference type="ARBA" id="ARBA00007443"/>
    </source>
</evidence>
<evidence type="ECO:0000256" key="1">
    <source>
        <dbReference type="ARBA" id="ARBA00001961"/>
    </source>
</evidence>
<evidence type="ECO:0000256" key="8">
    <source>
        <dbReference type="ARBA" id="ARBA00047444"/>
    </source>
</evidence>
<keyword evidence="4" id="KW-0847">Vitamin C</keyword>
<reference evidence="11 12" key="1">
    <citation type="submission" date="2019-03" db="EMBL/GenBank/DDBJ databases">
        <title>Sequencing 23 genomes of Wallemia ichthyophaga.</title>
        <authorList>
            <person name="Gostincar C."/>
        </authorList>
    </citation>
    <scope>NUCLEOTIDE SEQUENCE [LARGE SCALE GENOMIC DNA]</scope>
    <source>
        <strain evidence="11 12">EXF-8621</strain>
    </source>
</reference>
<name>A0A4T0H509_WALIC</name>
<keyword evidence="3" id="KW-0479">Metal-binding</keyword>
<dbReference type="PROSITE" id="PS51471">
    <property type="entry name" value="FE2OG_OXY"/>
    <property type="match status" value="1"/>
</dbReference>
<dbReference type="GO" id="GO:0031543">
    <property type="term" value="F:peptidyl-proline dioxygenase activity"/>
    <property type="evidence" value="ECO:0007669"/>
    <property type="project" value="TreeGrafter"/>
</dbReference>
<keyword evidence="7" id="KW-0408">Iron</keyword>
<dbReference type="AlphaFoldDB" id="A0A4T0H509"/>
<dbReference type="Gene3D" id="3.60.130.20">
    <property type="entry name" value="Oxoglutarate/iron-dependent oxygenase, C-terminal degradation domain"/>
    <property type="match status" value="1"/>
</dbReference>
<dbReference type="InterPro" id="IPR039558">
    <property type="entry name" value="TPA1/OFD1_N"/>
</dbReference>
<comment type="cofactor">
    <cofactor evidence="1">
        <name>L-ascorbate</name>
        <dbReference type="ChEBI" id="CHEBI:38290"/>
    </cofactor>
</comment>
<dbReference type="PANTHER" id="PTHR12117">
    <property type="entry name" value="HISTONE ACETYLTRANSFERASE COMPLEX"/>
    <property type="match status" value="1"/>
</dbReference>
<dbReference type="SMART" id="SM00702">
    <property type="entry name" value="P4Hc"/>
    <property type="match status" value="1"/>
</dbReference>
<protein>
    <recommendedName>
        <fullName evidence="10">Fe2OG dioxygenase domain-containing protein</fullName>
    </recommendedName>
</protein>
<evidence type="ECO:0000256" key="3">
    <source>
        <dbReference type="ARBA" id="ARBA00022723"/>
    </source>
</evidence>
<evidence type="ECO:0000256" key="4">
    <source>
        <dbReference type="ARBA" id="ARBA00022896"/>
    </source>
</evidence>
<evidence type="ECO:0000313" key="11">
    <source>
        <dbReference type="EMBL" id="TIB08755.1"/>
    </source>
</evidence>
<evidence type="ECO:0000256" key="9">
    <source>
        <dbReference type="SAM" id="MobiDB-lite"/>
    </source>
</evidence>
<comment type="similarity">
    <text evidence="2">Belongs to the TPA1 family.</text>
</comment>
<evidence type="ECO:0000256" key="5">
    <source>
        <dbReference type="ARBA" id="ARBA00022964"/>
    </source>
</evidence>
<gene>
    <name evidence="11" type="ORF">E3P90_03555</name>
</gene>
<comment type="catalytic activity">
    <reaction evidence="8">
        <text>[ribosomal protein uS12]-L-proline + 2-oxoglutarate + O2 = [ribosomal protein uS12]-(3S)-3-hydroxy-L-proline + succinate + CO2</text>
        <dbReference type="Rhea" id="RHEA:54156"/>
        <dbReference type="Rhea" id="RHEA-COMP:13816"/>
        <dbReference type="Rhea" id="RHEA-COMP:13818"/>
        <dbReference type="ChEBI" id="CHEBI:15379"/>
        <dbReference type="ChEBI" id="CHEBI:16526"/>
        <dbReference type="ChEBI" id="CHEBI:16810"/>
        <dbReference type="ChEBI" id="CHEBI:30031"/>
        <dbReference type="ChEBI" id="CHEBI:50342"/>
        <dbReference type="ChEBI" id="CHEBI:85428"/>
    </reaction>
</comment>
<dbReference type="GO" id="GO:0006449">
    <property type="term" value="P:regulation of translational termination"/>
    <property type="evidence" value="ECO:0007669"/>
    <property type="project" value="TreeGrafter"/>
</dbReference>
<evidence type="ECO:0000256" key="7">
    <source>
        <dbReference type="ARBA" id="ARBA00023004"/>
    </source>
</evidence>
<dbReference type="OMA" id="GWYHIPQ"/>
<dbReference type="Pfam" id="PF13661">
    <property type="entry name" value="2OG-FeII_Oxy_4"/>
    <property type="match status" value="1"/>
</dbReference>